<protein>
    <submittedName>
        <fullName evidence="1">Uncharacterized protein</fullName>
    </submittedName>
</protein>
<dbReference type="InterPro" id="IPR036282">
    <property type="entry name" value="Glutathione-S-Trfase_C_sf"/>
</dbReference>
<dbReference type="OrthoDB" id="4951845at2759"/>
<sequence>MAETAIKDLRLALTSIAISPKYEQERPGFMPKYEKGIEDISNYLGSKKWLMGDNALPKIKEYMSSERFISWPLHQWSATFYGEPRSAF</sequence>
<dbReference type="SUPFAM" id="SSF47616">
    <property type="entry name" value="GST C-terminal domain-like"/>
    <property type="match status" value="1"/>
</dbReference>
<name>A0A3P7LHN3_DIBLA</name>
<evidence type="ECO:0000313" key="1">
    <source>
        <dbReference type="EMBL" id="VDN11417.1"/>
    </source>
</evidence>
<dbReference type="EMBL" id="UYRU01051408">
    <property type="protein sequence ID" value="VDN11417.1"/>
    <property type="molecule type" value="Genomic_DNA"/>
</dbReference>
<keyword evidence="2" id="KW-1185">Reference proteome</keyword>
<reference evidence="1 2" key="1">
    <citation type="submission" date="2018-11" db="EMBL/GenBank/DDBJ databases">
        <authorList>
            <consortium name="Pathogen Informatics"/>
        </authorList>
    </citation>
    <scope>NUCLEOTIDE SEQUENCE [LARGE SCALE GENOMIC DNA]</scope>
</reference>
<organism evidence="1 2">
    <name type="scientific">Dibothriocephalus latus</name>
    <name type="common">Fish tapeworm</name>
    <name type="synonym">Diphyllobothrium latum</name>
    <dbReference type="NCBI Taxonomy" id="60516"/>
    <lineage>
        <taxon>Eukaryota</taxon>
        <taxon>Metazoa</taxon>
        <taxon>Spiralia</taxon>
        <taxon>Lophotrochozoa</taxon>
        <taxon>Platyhelminthes</taxon>
        <taxon>Cestoda</taxon>
        <taxon>Eucestoda</taxon>
        <taxon>Diphyllobothriidea</taxon>
        <taxon>Diphyllobothriidae</taxon>
        <taxon>Dibothriocephalus</taxon>
    </lineage>
</organism>
<dbReference type="Proteomes" id="UP000281553">
    <property type="component" value="Unassembled WGS sequence"/>
</dbReference>
<dbReference type="Gene3D" id="1.20.1050.10">
    <property type="match status" value="1"/>
</dbReference>
<evidence type="ECO:0000313" key="2">
    <source>
        <dbReference type="Proteomes" id="UP000281553"/>
    </source>
</evidence>
<gene>
    <name evidence="1" type="ORF">DILT_LOCUS7248</name>
</gene>
<proteinExistence type="predicted"/>
<accession>A0A3P7LHN3</accession>
<dbReference type="AlphaFoldDB" id="A0A3P7LHN3"/>